<reference evidence="2 3" key="1">
    <citation type="journal article" date="2006" name="Science">
        <title>Genome of rice cluster I archaea -- the key methane producers in the rice rhizosphere.</title>
        <authorList>
            <person name="Erkel C."/>
            <person name="Kube M."/>
            <person name="Reinhardt R."/>
            <person name="Liesack W."/>
        </authorList>
    </citation>
    <scope>NUCLEOTIDE SEQUENCE [LARGE SCALE GENOMIC DNA]</scope>
    <source>
        <strain evidence="3">DSM 22066 / NBRC 105507 / MRE50</strain>
    </source>
</reference>
<dbReference type="Proteomes" id="UP000000663">
    <property type="component" value="Chromosome"/>
</dbReference>
<dbReference type="Pfam" id="PF01850">
    <property type="entry name" value="PIN"/>
    <property type="match status" value="1"/>
</dbReference>
<dbReference type="AlphaFoldDB" id="Q0W5B1"/>
<dbReference type="SUPFAM" id="SSF88723">
    <property type="entry name" value="PIN domain-like"/>
    <property type="match status" value="1"/>
</dbReference>
<keyword evidence="3" id="KW-1185">Reference proteome</keyword>
<dbReference type="EMBL" id="AM114193">
    <property type="protein sequence ID" value="CAJ36432.1"/>
    <property type="molecule type" value="Genomic_DNA"/>
</dbReference>
<accession>Q0W5B1</accession>
<protein>
    <recommendedName>
        <fullName evidence="1">PIN domain-containing protein</fullName>
    </recommendedName>
</protein>
<evidence type="ECO:0000313" key="3">
    <source>
        <dbReference type="Proteomes" id="UP000000663"/>
    </source>
</evidence>
<dbReference type="InterPro" id="IPR002716">
    <property type="entry name" value="PIN_dom"/>
</dbReference>
<organism evidence="2 3">
    <name type="scientific">Methanocella arvoryzae (strain DSM 22066 / NBRC 105507 / MRE50)</name>
    <dbReference type="NCBI Taxonomy" id="351160"/>
    <lineage>
        <taxon>Archaea</taxon>
        <taxon>Methanobacteriati</taxon>
        <taxon>Methanobacteriota</taxon>
        <taxon>Stenosarchaea group</taxon>
        <taxon>Methanomicrobia</taxon>
        <taxon>Methanocellales</taxon>
        <taxon>Methanocellaceae</taxon>
        <taxon>Methanocella</taxon>
    </lineage>
</organism>
<evidence type="ECO:0000259" key="1">
    <source>
        <dbReference type="Pfam" id="PF01850"/>
    </source>
</evidence>
<dbReference type="RefSeq" id="WP_012036094.1">
    <property type="nucleotide sequence ID" value="NC_009464.1"/>
</dbReference>
<gene>
    <name evidence="2" type="ORF">RCIX1123</name>
</gene>
<dbReference type="Gene3D" id="3.40.50.1010">
    <property type="entry name" value="5'-nuclease"/>
    <property type="match status" value="1"/>
</dbReference>
<dbReference type="eggNOG" id="arCOG05297">
    <property type="taxonomic scope" value="Archaea"/>
</dbReference>
<proteinExistence type="predicted"/>
<evidence type="ECO:0000313" key="2">
    <source>
        <dbReference type="EMBL" id="CAJ36432.1"/>
    </source>
</evidence>
<dbReference type="GeneID" id="5144469"/>
<dbReference type="InterPro" id="IPR029060">
    <property type="entry name" value="PIN-like_dom_sf"/>
</dbReference>
<feature type="domain" description="PIN" evidence="1">
    <location>
        <begin position="10"/>
        <end position="125"/>
    </location>
</feature>
<dbReference type="KEGG" id="rci:RCIX1123"/>
<dbReference type="OrthoDB" id="145660at2157"/>
<sequence>MPGNIKLKLYLDSGVLLSLLRDEEANGVRLGENVAKLLYEAAEGKYQVLVSEHTAAELVAAGAPREYVDQVLRPMMLLHGGDLLVANESIIIGALKLSRTYEIPFLRALHVVFAHRNNALIVTRDMNTMLNVRSFAGIMSPEDLISMG</sequence>
<name>Q0W5B1_METAR</name>